<feature type="transmembrane region" description="Helical" evidence="6">
    <location>
        <begin position="74"/>
        <end position="100"/>
    </location>
</feature>
<dbReference type="InParanoid" id="E9EG36"/>
<evidence type="ECO:0000259" key="7">
    <source>
        <dbReference type="Pfam" id="PF20684"/>
    </source>
</evidence>
<dbReference type="HOGENOM" id="CLU_028200_6_1_1"/>
<feature type="domain" description="Rhodopsin" evidence="7">
    <location>
        <begin position="25"/>
        <end position="258"/>
    </location>
</feature>
<feature type="transmembrane region" description="Helical" evidence="6">
    <location>
        <begin position="193"/>
        <end position="212"/>
    </location>
</feature>
<evidence type="ECO:0000313" key="8">
    <source>
        <dbReference type="EMBL" id="EFY85119.1"/>
    </source>
</evidence>
<dbReference type="PANTHER" id="PTHR33048:SF143">
    <property type="entry name" value="EXTRACELLULAR MEMBRANE PROTEIN CFEM DOMAIN-CONTAINING PROTEIN-RELATED"/>
    <property type="match status" value="1"/>
</dbReference>
<dbReference type="PANTHER" id="PTHR33048">
    <property type="entry name" value="PTH11-LIKE INTEGRAL MEMBRANE PROTEIN (AFU_ORTHOLOGUE AFUA_5G11245)"/>
    <property type="match status" value="1"/>
</dbReference>
<dbReference type="eggNOG" id="ENOG502SKG6">
    <property type="taxonomic scope" value="Eukaryota"/>
</dbReference>
<dbReference type="EMBL" id="GL698589">
    <property type="protein sequence ID" value="EFY85119.1"/>
    <property type="molecule type" value="Genomic_DNA"/>
</dbReference>
<dbReference type="AlphaFoldDB" id="E9EG36"/>
<evidence type="ECO:0000313" key="9">
    <source>
        <dbReference type="Proteomes" id="UP000002499"/>
    </source>
</evidence>
<name>E9EG36_METAQ</name>
<feature type="transmembrane region" description="Helical" evidence="6">
    <location>
        <begin position="160"/>
        <end position="181"/>
    </location>
</feature>
<feature type="transmembrane region" description="Helical" evidence="6">
    <location>
        <begin position="6"/>
        <end position="23"/>
    </location>
</feature>
<organism evidence="9">
    <name type="scientific">Metarhizium acridum (strain CQMa 102)</name>
    <dbReference type="NCBI Taxonomy" id="655827"/>
    <lineage>
        <taxon>Eukaryota</taxon>
        <taxon>Fungi</taxon>
        <taxon>Dikarya</taxon>
        <taxon>Ascomycota</taxon>
        <taxon>Pezizomycotina</taxon>
        <taxon>Sordariomycetes</taxon>
        <taxon>Hypocreomycetidae</taxon>
        <taxon>Hypocreales</taxon>
        <taxon>Clavicipitaceae</taxon>
        <taxon>Metarhizium</taxon>
    </lineage>
</organism>
<proteinExistence type="inferred from homology"/>
<comment type="subcellular location">
    <subcellularLocation>
        <location evidence="1">Membrane</location>
        <topology evidence="1">Multi-pass membrane protein</topology>
    </subcellularLocation>
</comment>
<sequence>MNLTIGVITTVLVLVRLLFKKFFSYRRELGADDWVILATAAVGVVSTTINKVGLTDNGLGKDVWTISVDELTTFIMYFYVMEVLYLTEMSLIKLSLTLFYLYIFPGTTIRRLLMGTAIFNVVFGFTFVTTAIFQCTPVDRFWTQYVDPNVPGHCIDINTFAWVQAALNIAVDLWMIALPLSQIQKLQLHWKKKIGVTLMFLLGTFVTIVSILRLQSLITFANSTNPTWDDWIVGWWSTIEVNVGIICTCLPAVRLILVRAAPRIFSTNLSRSKSSYPRQNGTHDRYSRNSNIMGHEQIELASIETNMVGEGEKLRKPRTFFSVEGS</sequence>
<evidence type="ECO:0000256" key="6">
    <source>
        <dbReference type="SAM" id="Phobius"/>
    </source>
</evidence>
<evidence type="ECO:0000256" key="4">
    <source>
        <dbReference type="ARBA" id="ARBA00023136"/>
    </source>
</evidence>
<feature type="transmembrane region" description="Helical" evidence="6">
    <location>
        <begin position="112"/>
        <end position="133"/>
    </location>
</feature>
<feature type="transmembrane region" description="Helical" evidence="6">
    <location>
        <begin position="232"/>
        <end position="257"/>
    </location>
</feature>
<reference evidence="8 9" key="1">
    <citation type="journal article" date="2011" name="PLoS Genet.">
        <title>Genome sequencing and comparative transcriptomics of the model entomopathogenic fungi Metarhizium anisopliae and M. acridum.</title>
        <authorList>
            <person name="Gao Q."/>
            <person name="Jin K."/>
            <person name="Ying S.H."/>
            <person name="Zhang Y."/>
            <person name="Xiao G."/>
            <person name="Shang Y."/>
            <person name="Duan Z."/>
            <person name="Hu X."/>
            <person name="Xie X.Q."/>
            <person name="Zhou G."/>
            <person name="Peng G."/>
            <person name="Luo Z."/>
            <person name="Huang W."/>
            <person name="Wang B."/>
            <person name="Fang W."/>
            <person name="Wang S."/>
            <person name="Zhong Y."/>
            <person name="Ma L.J."/>
            <person name="St Leger R.J."/>
            <person name="Zhao G.P."/>
            <person name="Pei Y."/>
            <person name="Feng M.G."/>
            <person name="Xia Y."/>
            <person name="Wang C."/>
        </authorList>
    </citation>
    <scope>NUCLEOTIDE SEQUENCE [LARGE SCALE GENOMIC DNA]</scope>
    <source>
        <strain evidence="8 9">CQMa 102</strain>
    </source>
</reference>
<dbReference type="InterPro" id="IPR049326">
    <property type="entry name" value="Rhodopsin_dom_fungi"/>
</dbReference>
<dbReference type="InterPro" id="IPR052337">
    <property type="entry name" value="SAT4-like"/>
</dbReference>
<evidence type="ECO:0000256" key="5">
    <source>
        <dbReference type="ARBA" id="ARBA00038359"/>
    </source>
</evidence>
<evidence type="ECO:0000256" key="1">
    <source>
        <dbReference type="ARBA" id="ARBA00004141"/>
    </source>
</evidence>
<accession>E9EG36</accession>
<dbReference type="OMA" id="NIMGHEQ"/>
<dbReference type="GO" id="GO:0016020">
    <property type="term" value="C:membrane"/>
    <property type="evidence" value="ECO:0007669"/>
    <property type="project" value="UniProtKB-SubCell"/>
</dbReference>
<dbReference type="Pfam" id="PF20684">
    <property type="entry name" value="Fung_rhodopsin"/>
    <property type="match status" value="1"/>
</dbReference>
<dbReference type="OrthoDB" id="4937014at2759"/>
<keyword evidence="2 6" id="KW-0812">Transmembrane</keyword>
<evidence type="ECO:0000256" key="3">
    <source>
        <dbReference type="ARBA" id="ARBA00022989"/>
    </source>
</evidence>
<keyword evidence="4 6" id="KW-0472">Membrane</keyword>
<protein>
    <recommendedName>
        <fullName evidence="7">Rhodopsin domain-containing protein</fullName>
    </recommendedName>
</protein>
<gene>
    <name evidence="8" type="ORF">MAC_08834</name>
</gene>
<keyword evidence="9" id="KW-1185">Reference proteome</keyword>
<comment type="similarity">
    <text evidence="5">Belongs to the SAT4 family.</text>
</comment>
<evidence type="ECO:0000256" key="2">
    <source>
        <dbReference type="ARBA" id="ARBA00022692"/>
    </source>
</evidence>
<dbReference type="Proteomes" id="UP000002499">
    <property type="component" value="Unassembled WGS sequence"/>
</dbReference>
<keyword evidence="3 6" id="KW-1133">Transmembrane helix</keyword>